<protein>
    <recommendedName>
        <fullName evidence="3">glucan endo-1,3-beta-D-glucosidase</fullName>
        <ecNumber evidence="3">3.2.1.39</ecNumber>
    </recommendedName>
</protein>
<evidence type="ECO:0000259" key="10">
    <source>
        <dbReference type="Pfam" id="PF17652"/>
    </source>
</evidence>
<feature type="domain" description="Glycosyl hydrolase family 81 C-terminal" evidence="10">
    <location>
        <begin position="301"/>
        <end position="647"/>
    </location>
</feature>
<evidence type="ECO:0000256" key="6">
    <source>
        <dbReference type="ARBA" id="ARBA00023295"/>
    </source>
</evidence>
<dbReference type="InterPro" id="IPR005200">
    <property type="entry name" value="Endo-beta-glucanase"/>
</dbReference>
<keyword evidence="12" id="KW-1185">Reference proteome</keyword>
<dbReference type="Pfam" id="PF03639">
    <property type="entry name" value="Glyco_hydro_81"/>
    <property type="match status" value="1"/>
</dbReference>
<keyword evidence="4" id="KW-0378">Hydrolase</keyword>
<keyword evidence="6" id="KW-0326">Glycosidase</keyword>
<dbReference type="GO" id="GO:0071555">
    <property type="term" value="P:cell wall organization"/>
    <property type="evidence" value="ECO:0007669"/>
    <property type="project" value="UniProtKB-KW"/>
</dbReference>
<dbReference type="InterPro" id="IPR040451">
    <property type="entry name" value="GH81_N"/>
</dbReference>
<comment type="caution">
    <text evidence="11">The sequence shown here is derived from an EMBL/GenBank/DDBJ whole genome shotgun (WGS) entry which is preliminary data.</text>
</comment>
<dbReference type="EMBL" id="JAYMYS010000004">
    <property type="protein sequence ID" value="KAK7394407.1"/>
    <property type="molecule type" value="Genomic_DNA"/>
</dbReference>
<keyword evidence="7" id="KW-0961">Cell wall biogenesis/degradation</keyword>
<comment type="similarity">
    <text evidence="2">Belongs to the glycosyl hydrolase 81 family.</text>
</comment>
<accession>A0AAN9XIQ8</accession>
<evidence type="ECO:0000313" key="12">
    <source>
        <dbReference type="Proteomes" id="UP001386955"/>
    </source>
</evidence>
<dbReference type="GO" id="GO:0052861">
    <property type="term" value="F:endo-1,3(4)-beta-glucanase activity"/>
    <property type="evidence" value="ECO:0007669"/>
    <property type="project" value="InterPro"/>
</dbReference>
<dbReference type="InterPro" id="IPR040720">
    <property type="entry name" value="GH81_C"/>
</dbReference>
<comment type="catalytic activity">
    <reaction evidence="1">
        <text>Hydrolysis of (1-&gt;3)-beta-D-glucosidic linkages in (1-&gt;3)-beta-D-glucans.</text>
        <dbReference type="EC" id="3.2.1.39"/>
    </reaction>
</comment>
<evidence type="ECO:0000256" key="3">
    <source>
        <dbReference type="ARBA" id="ARBA00012780"/>
    </source>
</evidence>
<keyword evidence="5" id="KW-0119">Carbohydrate metabolism</keyword>
<evidence type="ECO:0000256" key="1">
    <source>
        <dbReference type="ARBA" id="ARBA00000382"/>
    </source>
</evidence>
<reference evidence="11 12" key="1">
    <citation type="submission" date="2024-01" db="EMBL/GenBank/DDBJ databases">
        <title>The genomes of 5 underutilized Papilionoideae crops provide insights into root nodulation and disease resistanc.</title>
        <authorList>
            <person name="Jiang F."/>
        </authorList>
    </citation>
    <scope>NUCLEOTIDE SEQUENCE [LARGE SCALE GENOMIC DNA]</scope>
    <source>
        <strain evidence="11">DUOXIRENSHENG_FW03</strain>
        <tissue evidence="11">Leaves</tissue>
    </source>
</reference>
<dbReference type="PROSITE" id="PS52008">
    <property type="entry name" value="GH81"/>
    <property type="match status" value="1"/>
</dbReference>
<evidence type="ECO:0000313" key="11">
    <source>
        <dbReference type="EMBL" id="KAK7394407.1"/>
    </source>
</evidence>
<dbReference type="Proteomes" id="UP001386955">
    <property type="component" value="Unassembled WGS sequence"/>
</dbReference>
<proteinExistence type="inferred from homology"/>
<evidence type="ECO:0000256" key="5">
    <source>
        <dbReference type="ARBA" id="ARBA00023277"/>
    </source>
</evidence>
<dbReference type="Pfam" id="PF17652">
    <property type="entry name" value="Glyco_hydro81C"/>
    <property type="match status" value="1"/>
</dbReference>
<sequence length="651" mass="73731">MSSFLFPPIQSTVLPDPSTYFSPNLLSSPLPTNSFFQNFVIPNGSQPEYFHPYLIQSSNSSLSASYPFFFFSAAVLYQVFVSDLTISATKKYPHSQNRVISSYSDLGITLDIPTSNLRFFLVRGSPFITASVTKPTSISITTVHTIVSLSTYDDNTKYILQLNNTQTWLIYTSSPIYLNHVPSEVTSKPFSGIIRISVLPDSNPKYVATLDKFSSCYPVSGDAALKKPFQLEYKWQKKRSGDLLMLAHPLHAKLLSYDRDVTVLHDFKYRSIDGDLVGVVGDSWVLETDSIPVTWYSNKSVEKESYGEIVKALVKDVQALNSSAVGTNSSYFYGKRVGRAARLALIAEEVSFPKVIPKIKRFLKETIEPWLDGTFKGNGFLYERKWRGLVTKQGSTDSTADFGFGIYNDHHFHLGYFIYGIAVLAKIDPTWGQKYKPQAYSLVTDFMNLGQRYNSDYPRLRCFDLYKLHSWAAGLTEFEDGRNQESTSEAVNAYYAAALMGLAYGDTRLVDTGSTLLALEIRAAQTWWHVKAEDNLYKEEFAKDNRIVGILWANKRDSKLWWATAECRECRLGIQVLPLLPITETLFSDADYVKELVEWTLPFLSSQGWKGMTYALQGIYDKETALENIRKLTGFDDGNSFSNLLWWIHSR</sequence>
<dbReference type="AlphaFoldDB" id="A0AAN9XIQ8"/>
<keyword evidence="8" id="KW-0624">Polysaccharide degradation</keyword>
<organism evidence="11 12">
    <name type="scientific">Psophocarpus tetragonolobus</name>
    <name type="common">Winged bean</name>
    <name type="synonym">Dolichos tetragonolobus</name>
    <dbReference type="NCBI Taxonomy" id="3891"/>
    <lineage>
        <taxon>Eukaryota</taxon>
        <taxon>Viridiplantae</taxon>
        <taxon>Streptophyta</taxon>
        <taxon>Embryophyta</taxon>
        <taxon>Tracheophyta</taxon>
        <taxon>Spermatophyta</taxon>
        <taxon>Magnoliopsida</taxon>
        <taxon>eudicotyledons</taxon>
        <taxon>Gunneridae</taxon>
        <taxon>Pentapetalae</taxon>
        <taxon>rosids</taxon>
        <taxon>fabids</taxon>
        <taxon>Fabales</taxon>
        <taxon>Fabaceae</taxon>
        <taxon>Papilionoideae</taxon>
        <taxon>50 kb inversion clade</taxon>
        <taxon>NPAAA clade</taxon>
        <taxon>indigoferoid/millettioid clade</taxon>
        <taxon>Phaseoleae</taxon>
        <taxon>Psophocarpus</taxon>
    </lineage>
</organism>
<gene>
    <name evidence="11" type="ORF">VNO78_14935</name>
</gene>
<feature type="domain" description="Glycosyl hydrolase family 81 N-terminal" evidence="9">
    <location>
        <begin position="27"/>
        <end position="294"/>
    </location>
</feature>
<dbReference type="EC" id="3.2.1.39" evidence="3"/>
<dbReference type="PANTHER" id="PTHR31983:SF12">
    <property type="entry name" value="GLUCAN ENDO-1,3-BETA-D-GLUCOSIDASE"/>
    <property type="match status" value="1"/>
</dbReference>
<evidence type="ECO:0000256" key="4">
    <source>
        <dbReference type="ARBA" id="ARBA00022801"/>
    </source>
</evidence>
<evidence type="ECO:0000259" key="9">
    <source>
        <dbReference type="Pfam" id="PF03639"/>
    </source>
</evidence>
<dbReference type="Gene3D" id="2.70.98.30">
    <property type="entry name" value="Golgi alpha-mannosidase II, domain 4"/>
    <property type="match status" value="1"/>
</dbReference>
<name>A0AAN9XIQ8_PSOTE</name>
<dbReference type="PANTHER" id="PTHR31983">
    <property type="entry name" value="ENDO-1,3(4)-BETA-GLUCANASE 1"/>
    <property type="match status" value="1"/>
</dbReference>
<evidence type="ECO:0000256" key="2">
    <source>
        <dbReference type="ARBA" id="ARBA00010730"/>
    </source>
</evidence>
<evidence type="ECO:0000256" key="8">
    <source>
        <dbReference type="ARBA" id="ARBA00023326"/>
    </source>
</evidence>
<dbReference type="GO" id="GO:0000272">
    <property type="term" value="P:polysaccharide catabolic process"/>
    <property type="evidence" value="ECO:0007669"/>
    <property type="project" value="UniProtKB-KW"/>
</dbReference>
<dbReference type="GO" id="GO:0042973">
    <property type="term" value="F:glucan endo-1,3-beta-D-glucosidase activity"/>
    <property type="evidence" value="ECO:0007669"/>
    <property type="project" value="UniProtKB-EC"/>
</dbReference>
<evidence type="ECO:0000256" key="7">
    <source>
        <dbReference type="ARBA" id="ARBA00023316"/>
    </source>
</evidence>